<evidence type="ECO:0008006" key="4">
    <source>
        <dbReference type="Google" id="ProtNLM"/>
    </source>
</evidence>
<keyword evidence="1" id="KW-0812">Transmembrane</keyword>
<sequence length="103" mass="11372">MDGDVNSKESTDYDMKNQNKILSGLLSVIIGFAGSILAIDLLSKPDNVAISFNPIDSLSGFFFTFVFMMGTIGWIVGGLVLIAYLSAFYFLGTWIYKLISRKK</sequence>
<name>A0ABR4U2F8_9FLAO</name>
<keyword evidence="3" id="KW-1185">Reference proteome</keyword>
<dbReference type="Proteomes" id="UP000028349">
    <property type="component" value="Unassembled WGS sequence"/>
</dbReference>
<gene>
    <name evidence="2" type="ORF">HY04_02935</name>
</gene>
<feature type="transmembrane region" description="Helical" evidence="1">
    <location>
        <begin position="21"/>
        <end position="42"/>
    </location>
</feature>
<organism evidence="2 3">
    <name type="scientific">Kaistella antarctica</name>
    <dbReference type="NCBI Taxonomy" id="266748"/>
    <lineage>
        <taxon>Bacteria</taxon>
        <taxon>Pseudomonadati</taxon>
        <taxon>Bacteroidota</taxon>
        <taxon>Flavobacteriia</taxon>
        <taxon>Flavobacteriales</taxon>
        <taxon>Weeksellaceae</taxon>
        <taxon>Chryseobacterium group</taxon>
        <taxon>Kaistella</taxon>
    </lineage>
</organism>
<evidence type="ECO:0000313" key="3">
    <source>
        <dbReference type="Proteomes" id="UP000028349"/>
    </source>
</evidence>
<keyword evidence="1" id="KW-0472">Membrane</keyword>
<reference evidence="2 3" key="1">
    <citation type="submission" date="2014-07" db="EMBL/GenBank/DDBJ databases">
        <authorList>
            <person name="Pisani N.G."/>
            <person name="Newman J.D."/>
        </authorList>
    </citation>
    <scope>NUCLEOTIDE SEQUENCE [LARGE SCALE GENOMIC DNA]</scope>
    <source>
        <strain evidence="2 3">LMG 24720</strain>
    </source>
</reference>
<protein>
    <recommendedName>
        <fullName evidence="4">DUF4321 domain-containing protein</fullName>
    </recommendedName>
</protein>
<evidence type="ECO:0000256" key="1">
    <source>
        <dbReference type="SAM" id="Phobius"/>
    </source>
</evidence>
<dbReference type="EMBL" id="JPEP01000001">
    <property type="protein sequence ID" value="KEY20180.1"/>
    <property type="molecule type" value="Genomic_DNA"/>
</dbReference>
<proteinExistence type="predicted"/>
<evidence type="ECO:0000313" key="2">
    <source>
        <dbReference type="EMBL" id="KEY20180.1"/>
    </source>
</evidence>
<accession>A0ABR4U2F8</accession>
<keyword evidence="1" id="KW-1133">Transmembrane helix</keyword>
<feature type="transmembrane region" description="Helical" evidence="1">
    <location>
        <begin position="62"/>
        <end position="95"/>
    </location>
</feature>
<comment type="caution">
    <text evidence="2">The sequence shown here is derived from an EMBL/GenBank/DDBJ whole genome shotgun (WGS) entry which is preliminary data.</text>
</comment>